<gene>
    <name evidence="2" type="primary">pgaC_3</name>
    <name evidence="2" type="ORF">TR69_WS6001001451</name>
</gene>
<evidence type="ECO:0000259" key="1">
    <source>
        <dbReference type="Pfam" id="PF00535"/>
    </source>
</evidence>
<dbReference type="SUPFAM" id="SSF53448">
    <property type="entry name" value="Nucleotide-diphospho-sugar transferases"/>
    <property type="match status" value="1"/>
</dbReference>
<proteinExistence type="predicted"/>
<feature type="domain" description="Glycosyltransferase 2-like" evidence="1">
    <location>
        <begin position="10"/>
        <end position="78"/>
    </location>
</feature>
<keyword evidence="2" id="KW-0328">Glycosyltransferase</keyword>
<dbReference type="PANTHER" id="PTHR48090">
    <property type="entry name" value="UNDECAPRENYL-PHOSPHATE 4-DEOXY-4-FORMAMIDO-L-ARABINOSE TRANSFERASE-RELATED"/>
    <property type="match status" value="1"/>
</dbReference>
<keyword evidence="2" id="KW-0808">Transferase</keyword>
<reference evidence="2 3" key="1">
    <citation type="submission" date="2015-02" db="EMBL/GenBank/DDBJ databases">
        <title>Improved understanding of the partial-nitritation anammox process through 23 genomes representing the majority of the microbial community.</title>
        <authorList>
            <person name="Speth D.R."/>
            <person name="In T Zandt M."/>
            <person name="Guerrero Cruz S."/>
            <person name="Jetten M.S."/>
            <person name="Dutilh B.E."/>
        </authorList>
    </citation>
    <scope>NUCLEOTIDE SEQUENCE [LARGE SCALE GENOMIC DNA]</scope>
    <source>
        <strain evidence="2">OLB20</strain>
    </source>
</reference>
<protein>
    <submittedName>
        <fullName evidence="2">Poly-beta-1,6-N-acetyl-D-glucosamine synthase</fullName>
        <ecNumber evidence="2">2.4.1.-</ecNumber>
    </submittedName>
</protein>
<dbReference type="EC" id="2.4.1.-" evidence="2"/>
<dbReference type="PANTHER" id="PTHR48090:SF7">
    <property type="entry name" value="RFBJ PROTEIN"/>
    <property type="match status" value="1"/>
</dbReference>
<dbReference type="Pfam" id="PF00535">
    <property type="entry name" value="Glycos_transf_2"/>
    <property type="match status" value="1"/>
</dbReference>
<dbReference type="EMBL" id="JYNZ01000006">
    <property type="protein sequence ID" value="KXK25845.1"/>
    <property type="molecule type" value="Genomic_DNA"/>
</dbReference>
<evidence type="ECO:0000313" key="3">
    <source>
        <dbReference type="Proteomes" id="UP000070457"/>
    </source>
</evidence>
<dbReference type="InterPro" id="IPR029044">
    <property type="entry name" value="Nucleotide-diphossugar_trans"/>
</dbReference>
<organism evidence="2 3">
    <name type="scientific">candidate division WS6 bacterium OLB20</name>
    <dbReference type="NCBI Taxonomy" id="1617426"/>
    <lineage>
        <taxon>Bacteria</taxon>
        <taxon>Candidatus Dojkabacteria</taxon>
    </lineage>
</organism>
<evidence type="ECO:0000313" key="2">
    <source>
        <dbReference type="EMBL" id="KXK25845.1"/>
    </source>
</evidence>
<dbReference type="Proteomes" id="UP000070457">
    <property type="component" value="Unassembled WGS sequence"/>
</dbReference>
<dbReference type="InterPro" id="IPR050256">
    <property type="entry name" value="Glycosyltransferase_2"/>
</dbReference>
<accession>A0A136LW23</accession>
<dbReference type="Gene3D" id="3.90.550.10">
    <property type="entry name" value="Spore Coat Polysaccharide Biosynthesis Protein SpsA, Chain A"/>
    <property type="match status" value="1"/>
</dbReference>
<dbReference type="STRING" id="1617426.TR69_WS6001001451"/>
<dbReference type="GO" id="GO:0016757">
    <property type="term" value="F:glycosyltransferase activity"/>
    <property type="evidence" value="ECO:0007669"/>
    <property type="project" value="UniProtKB-KW"/>
</dbReference>
<dbReference type="AlphaFoldDB" id="A0A136LW23"/>
<sequence length="88" mass="10187">MPEIRRPKLTVIMPVWNERKTVETAVRRIHALPVDKEIIVIDDYSTDGSREILKKLQPELRLKLILHAHNKGKGAAFRMVHPTLKESI</sequence>
<comment type="caution">
    <text evidence="2">The sequence shown here is derived from an EMBL/GenBank/DDBJ whole genome shotgun (WGS) entry which is preliminary data.</text>
</comment>
<dbReference type="InterPro" id="IPR001173">
    <property type="entry name" value="Glyco_trans_2-like"/>
</dbReference>
<name>A0A136LW23_9BACT</name>